<keyword evidence="4 6" id="KW-1133">Transmembrane helix</keyword>
<dbReference type="AlphaFoldDB" id="A0A9D2GSP5"/>
<dbReference type="GO" id="GO:0022904">
    <property type="term" value="P:respiratory electron transport chain"/>
    <property type="evidence" value="ECO:0007669"/>
    <property type="project" value="InterPro"/>
</dbReference>
<name>A0A9D2GSP5_9BACT</name>
<accession>A0A9D2GSP5</accession>
<dbReference type="GO" id="GO:0020037">
    <property type="term" value="F:heme binding"/>
    <property type="evidence" value="ECO:0007669"/>
    <property type="project" value="TreeGrafter"/>
</dbReference>
<feature type="transmembrane region" description="Helical" evidence="6">
    <location>
        <begin position="35"/>
        <end position="57"/>
    </location>
</feature>
<reference evidence="8" key="2">
    <citation type="submission" date="2021-04" db="EMBL/GenBank/DDBJ databases">
        <authorList>
            <person name="Gilroy R."/>
        </authorList>
    </citation>
    <scope>NUCLEOTIDE SEQUENCE</scope>
    <source>
        <strain evidence="8">ChiW4-1371</strain>
    </source>
</reference>
<dbReference type="EMBL" id="DXAQ01000027">
    <property type="protein sequence ID" value="HIZ88667.1"/>
    <property type="molecule type" value="Genomic_DNA"/>
</dbReference>
<evidence type="ECO:0000256" key="6">
    <source>
        <dbReference type="SAM" id="Phobius"/>
    </source>
</evidence>
<sequence>MKTVIRHTLLTRIEHWGTALSGIMLYGTHEMQDKSLHICIGIAFSLFLLLHIIRHLVIGFDALMRISDIKEGLHVVKSFFVKNTDVAPQGKFLPEQRVVYTFCGILCILVAVSGTANIFYYYYPDLRSNLVILGLWYMHHVTAALFVAFFVVHIFFLLLKPNRYLIPSMFTGRISLKAAQEKHPKWNYEK</sequence>
<evidence type="ECO:0000256" key="2">
    <source>
        <dbReference type="ARBA" id="ARBA00022475"/>
    </source>
</evidence>
<dbReference type="InterPro" id="IPR016174">
    <property type="entry name" value="Di-haem_cyt_TM"/>
</dbReference>
<feature type="transmembrane region" description="Helical" evidence="6">
    <location>
        <begin position="98"/>
        <end position="123"/>
    </location>
</feature>
<protein>
    <submittedName>
        <fullName evidence="8">Cytochrome b/b6 domain-containing protein</fullName>
    </submittedName>
</protein>
<dbReference type="GO" id="GO:0009055">
    <property type="term" value="F:electron transfer activity"/>
    <property type="evidence" value="ECO:0007669"/>
    <property type="project" value="InterPro"/>
</dbReference>
<dbReference type="Proteomes" id="UP000824176">
    <property type="component" value="Unassembled WGS sequence"/>
</dbReference>
<evidence type="ECO:0000313" key="8">
    <source>
        <dbReference type="EMBL" id="HIZ88667.1"/>
    </source>
</evidence>
<evidence type="ECO:0000256" key="5">
    <source>
        <dbReference type="ARBA" id="ARBA00023136"/>
    </source>
</evidence>
<feature type="transmembrane region" description="Helical" evidence="6">
    <location>
        <begin position="135"/>
        <end position="159"/>
    </location>
</feature>
<dbReference type="InterPro" id="IPR011577">
    <property type="entry name" value="Cyt_b561_bac/Ni-Hgenase"/>
</dbReference>
<comment type="caution">
    <text evidence="8">The sequence shown here is derived from an EMBL/GenBank/DDBJ whole genome shotgun (WGS) entry which is preliminary data.</text>
</comment>
<keyword evidence="3 6" id="KW-0812">Transmembrane</keyword>
<proteinExistence type="predicted"/>
<reference evidence="8" key="1">
    <citation type="journal article" date="2021" name="PeerJ">
        <title>Extensive microbial diversity within the chicken gut microbiome revealed by metagenomics and culture.</title>
        <authorList>
            <person name="Gilroy R."/>
            <person name="Ravi A."/>
            <person name="Getino M."/>
            <person name="Pursley I."/>
            <person name="Horton D.L."/>
            <person name="Alikhan N.F."/>
            <person name="Baker D."/>
            <person name="Gharbi K."/>
            <person name="Hall N."/>
            <person name="Watson M."/>
            <person name="Adriaenssens E.M."/>
            <person name="Foster-Nyarko E."/>
            <person name="Jarju S."/>
            <person name="Secka A."/>
            <person name="Antonio M."/>
            <person name="Oren A."/>
            <person name="Chaudhuri R.R."/>
            <person name="La Ragione R."/>
            <person name="Hildebrand F."/>
            <person name="Pallen M.J."/>
        </authorList>
    </citation>
    <scope>NUCLEOTIDE SEQUENCE</scope>
    <source>
        <strain evidence="8">ChiW4-1371</strain>
    </source>
</reference>
<dbReference type="PANTHER" id="PTHR30485">
    <property type="entry name" value="NI/FE-HYDROGENASE 1 B-TYPE CYTOCHROME SUBUNIT"/>
    <property type="match status" value="1"/>
</dbReference>
<evidence type="ECO:0000259" key="7">
    <source>
        <dbReference type="Pfam" id="PF01292"/>
    </source>
</evidence>
<dbReference type="PANTHER" id="PTHR30485:SF1">
    <property type="entry name" value="CYTOCHROME YDHU-RELATED"/>
    <property type="match status" value="1"/>
</dbReference>
<dbReference type="Gene3D" id="1.20.950.20">
    <property type="entry name" value="Transmembrane di-heme cytochromes, Chain C"/>
    <property type="match status" value="1"/>
</dbReference>
<evidence type="ECO:0000313" key="9">
    <source>
        <dbReference type="Proteomes" id="UP000824176"/>
    </source>
</evidence>
<evidence type="ECO:0000256" key="3">
    <source>
        <dbReference type="ARBA" id="ARBA00022692"/>
    </source>
</evidence>
<gene>
    <name evidence="8" type="ORF">H9804_01880</name>
</gene>
<evidence type="ECO:0000256" key="1">
    <source>
        <dbReference type="ARBA" id="ARBA00004651"/>
    </source>
</evidence>
<keyword evidence="2" id="KW-1003">Cell membrane</keyword>
<evidence type="ECO:0000256" key="4">
    <source>
        <dbReference type="ARBA" id="ARBA00022989"/>
    </source>
</evidence>
<feature type="domain" description="Cytochrome b561 bacterial/Ni-hydrogenase" evidence="7">
    <location>
        <begin position="6"/>
        <end position="172"/>
    </location>
</feature>
<comment type="subcellular location">
    <subcellularLocation>
        <location evidence="1">Cell membrane</location>
        <topology evidence="1">Multi-pass membrane protein</topology>
    </subcellularLocation>
</comment>
<dbReference type="SUPFAM" id="SSF81342">
    <property type="entry name" value="Transmembrane di-heme cytochromes"/>
    <property type="match status" value="1"/>
</dbReference>
<dbReference type="Pfam" id="PF01292">
    <property type="entry name" value="Ni_hydr_CYTB"/>
    <property type="match status" value="1"/>
</dbReference>
<keyword evidence="5 6" id="KW-0472">Membrane</keyword>
<dbReference type="InterPro" id="IPR051542">
    <property type="entry name" value="Hydrogenase_cytochrome"/>
</dbReference>
<dbReference type="GO" id="GO:0005886">
    <property type="term" value="C:plasma membrane"/>
    <property type="evidence" value="ECO:0007669"/>
    <property type="project" value="UniProtKB-SubCell"/>
</dbReference>
<organism evidence="8 9">
    <name type="scientific">Candidatus Mucispirillum faecigallinarum</name>
    <dbReference type="NCBI Taxonomy" id="2838699"/>
    <lineage>
        <taxon>Bacteria</taxon>
        <taxon>Pseudomonadati</taxon>
        <taxon>Deferribacterota</taxon>
        <taxon>Deferribacteres</taxon>
        <taxon>Deferribacterales</taxon>
        <taxon>Mucispirillaceae</taxon>
        <taxon>Mucispirillum</taxon>
    </lineage>
</organism>